<dbReference type="PRINTS" id="PR00175">
    <property type="entry name" value="NAALASMPORT"/>
</dbReference>
<evidence type="ECO:0000256" key="3">
    <source>
        <dbReference type="ARBA" id="ARBA00009261"/>
    </source>
</evidence>
<gene>
    <name evidence="12" type="ORF">FNH04_05655</name>
</gene>
<dbReference type="PROSITE" id="PS50283">
    <property type="entry name" value="NA_SOLUT_SYMP_3"/>
    <property type="match status" value="1"/>
</dbReference>
<feature type="transmembrane region" description="Helical" evidence="11">
    <location>
        <begin position="234"/>
        <end position="255"/>
    </location>
</feature>
<keyword evidence="6 11" id="KW-0812">Transmembrane</keyword>
<dbReference type="GO" id="GO:0006847">
    <property type="term" value="P:plasma membrane acetate transport"/>
    <property type="evidence" value="ECO:0007669"/>
    <property type="project" value="TreeGrafter"/>
</dbReference>
<comment type="similarity">
    <text evidence="3">Belongs to the alanine or glycine:cation symporter (AGCS) (TC 2.A.25) family.</text>
</comment>
<dbReference type="NCBIfam" id="TIGR00813">
    <property type="entry name" value="sss"/>
    <property type="match status" value="1"/>
</dbReference>
<evidence type="ECO:0000313" key="13">
    <source>
        <dbReference type="Proteomes" id="UP000326979"/>
    </source>
</evidence>
<dbReference type="Pfam" id="PF00474">
    <property type="entry name" value="SSF"/>
    <property type="match status" value="1"/>
</dbReference>
<dbReference type="InterPro" id="IPR001463">
    <property type="entry name" value="Na/Ala_symport"/>
</dbReference>
<feature type="transmembrane region" description="Helical" evidence="11">
    <location>
        <begin position="394"/>
        <end position="418"/>
    </location>
</feature>
<proteinExistence type="inferred from homology"/>
<dbReference type="InterPro" id="IPR050277">
    <property type="entry name" value="Sodium:Solute_Symporter"/>
</dbReference>
<feature type="transmembrane region" description="Helical" evidence="11">
    <location>
        <begin position="120"/>
        <end position="147"/>
    </location>
</feature>
<dbReference type="InterPro" id="IPR038377">
    <property type="entry name" value="Na/Glc_symporter_sf"/>
</dbReference>
<keyword evidence="13" id="KW-1185">Reference proteome</keyword>
<feature type="transmembrane region" description="Helical" evidence="11">
    <location>
        <begin position="459"/>
        <end position="478"/>
    </location>
</feature>
<feature type="transmembrane region" description="Helical" evidence="11">
    <location>
        <begin position="179"/>
        <end position="197"/>
    </location>
</feature>
<feature type="transmembrane region" description="Helical" evidence="11">
    <location>
        <begin position="6"/>
        <end position="24"/>
    </location>
</feature>
<reference evidence="12 13" key="1">
    <citation type="submission" date="2019-07" db="EMBL/GenBank/DDBJ databases">
        <title>New species of Amycolatopsis and Streptomyces.</title>
        <authorList>
            <person name="Duangmal K."/>
            <person name="Teo W.F.A."/>
            <person name="Lipun K."/>
        </authorList>
    </citation>
    <scope>NUCLEOTIDE SEQUENCE [LARGE SCALE GENOMIC DNA]</scope>
    <source>
        <strain evidence="12 13">TISTR 2346</strain>
    </source>
</reference>
<evidence type="ECO:0000256" key="4">
    <source>
        <dbReference type="ARBA" id="ARBA00022448"/>
    </source>
</evidence>
<dbReference type="GO" id="GO:0005886">
    <property type="term" value="C:plasma membrane"/>
    <property type="evidence" value="ECO:0007669"/>
    <property type="project" value="UniProtKB-SubCell"/>
</dbReference>
<comment type="subcellular location">
    <subcellularLocation>
        <location evidence="1">Cell membrane</location>
        <topology evidence="1">Multi-pass membrane protein</topology>
    </subcellularLocation>
</comment>
<evidence type="ECO:0000256" key="9">
    <source>
        <dbReference type="ARBA" id="ARBA00023136"/>
    </source>
</evidence>
<organism evidence="12 13">
    <name type="scientific">Streptomyces phyllanthi</name>
    <dbReference type="NCBI Taxonomy" id="1803180"/>
    <lineage>
        <taxon>Bacteria</taxon>
        <taxon>Bacillati</taxon>
        <taxon>Actinomycetota</taxon>
        <taxon>Actinomycetes</taxon>
        <taxon>Kitasatosporales</taxon>
        <taxon>Streptomycetaceae</taxon>
        <taxon>Streptomyces</taxon>
    </lineage>
</organism>
<dbReference type="Proteomes" id="UP000326979">
    <property type="component" value="Unassembled WGS sequence"/>
</dbReference>
<evidence type="ECO:0000256" key="10">
    <source>
        <dbReference type="RuleBase" id="RU362091"/>
    </source>
</evidence>
<comment type="caution">
    <text evidence="12">The sequence shown here is derived from an EMBL/GenBank/DDBJ whole genome shotgun (WGS) entry which is preliminary data.</text>
</comment>
<evidence type="ECO:0000256" key="11">
    <source>
        <dbReference type="SAM" id="Phobius"/>
    </source>
</evidence>
<dbReference type="GO" id="GO:0005283">
    <property type="term" value="F:amino acid:sodium symporter activity"/>
    <property type="evidence" value="ECO:0007669"/>
    <property type="project" value="InterPro"/>
</dbReference>
<dbReference type="PANTHER" id="PTHR48086">
    <property type="entry name" value="SODIUM/PROLINE SYMPORTER-RELATED"/>
    <property type="match status" value="1"/>
</dbReference>
<evidence type="ECO:0000313" key="12">
    <source>
        <dbReference type="EMBL" id="MPY39424.1"/>
    </source>
</evidence>
<evidence type="ECO:0000256" key="2">
    <source>
        <dbReference type="ARBA" id="ARBA00006434"/>
    </source>
</evidence>
<feature type="transmembrane region" description="Helical" evidence="11">
    <location>
        <begin position="425"/>
        <end position="447"/>
    </location>
</feature>
<feature type="transmembrane region" description="Helical" evidence="11">
    <location>
        <begin position="369"/>
        <end position="388"/>
    </location>
</feature>
<sequence>MDAVSAVIFTVLVLITLGITYVAARRSKSAADHFVAGGQLSGRQNGLAIAGDYISAASFLGVTGAIALGGFNGFYLAVFVPVAYLLTLLLVAEPLRNLGRFTLADVLAARFSGRAVRSSMAVTTVVVSTVYLIAQFVGAALLVTALFDIDYTAAVLVIGGLTTVYTLLGGMLATSWIQIVKTGLMLACTVTLFVLILNKYDFNPLGAFNDALHTVGQQAVAPTRTTALAGFDQLSMVVGLVLGVLGLPHVMIRFLTVPDARAARSSAVTAIWVFAAFYLMIPVIGYGAAQLVGRDGIAAKHPAGNLAVVQLAETLGGNLLLAVVAAVAFVTILAVLSGLVMAVSGAIAHDLYGQVLKRGAATARGELTAARLATLVTCAVGVVIALAAERQNIAFLASLAFAVAASANLPALLLTIYWRRMTARAVISGMAVGLVTSLTIILLGPAVNGPDAVLGFSNPALVSLPLSLLVSVLVALLLPDRGKAADTGQSTFRALRLKALTGVS</sequence>
<dbReference type="AlphaFoldDB" id="A0A5N8VZA2"/>
<feature type="transmembrane region" description="Helical" evidence="11">
    <location>
        <begin position="153"/>
        <end position="172"/>
    </location>
</feature>
<evidence type="ECO:0000256" key="5">
    <source>
        <dbReference type="ARBA" id="ARBA00022475"/>
    </source>
</evidence>
<feature type="transmembrane region" description="Helical" evidence="11">
    <location>
        <begin position="319"/>
        <end position="348"/>
    </location>
</feature>
<evidence type="ECO:0000256" key="8">
    <source>
        <dbReference type="ARBA" id="ARBA00022989"/>
    </source>
</evidence>
<evidence type="ECO:0000256" key="7">
    <source>
        <dbReference type="ARBA" id="ARBA00022847"/>
    </source>
</evidence>
<protein>
    <submittedName>
        <fullName evidence="12">Cation acetate symporter</fullName>
    </submittedName>
</protein>
<dbReference type="RefSeq" id="WP_152780923.1">
    <property type="nucleotide sequence ID" value="NZ_BAABEQ010000128.1"/>
</dbReference>
<keyword evidence="8 11" id="KW-1133">Transmembrane helix</keyword>
<dbReference type="Gene3D" id="1.20.1730.10">
    <property type="entry name" value="Sodium/glucose cotransporter"/>
    <property type="match status" value="1"/>
</dbReference>
<comment type="similarity">
    <text evidence="2 10">Belongs to the sodium:solute symporter (SSF) (TC 2.A.21) family.</text>
</comment>
<dbReference type="GO" id="GO:0015123">
    <property type="term" value="F:acetate transmembrane transporter activity"/>
    <property type="evidence" value="ECO:0007669"/>
    <property type="project" value="TreeGrafter"/>
</dbReference>
<feature type="transmembrane region" description="Helical" evidence="11">
    <location>
        <begin position="74"/>
        <end position="92"/>
    </location>
</feature>
<feature type="transmembrane region" description="Helical" evidence="11">
    <location>
        <begin position="267"/>
        <end position="289"/>
    </location>
</feature>
<dbReference type="PANTHER" id="PTHR48086:SF6">
    <property type="entry name" value="CATION_ACETATE SYMPORTER ACTP"/>
    <property type="match status" value="1"/>
</dbReference>
<dbReference type="CDD" id="cd11480">
    <property type="entry name" value="SLC5sbd_u4"/>
    <property type="match status" value="1"/>
</dbReference>
<keyword evidence="9 11" id="KW-0472">Membrane</keyword>
<evidence type="ECO:0000256" key="1">
    <source>
        <dbReference type="ARBA" id="ARBA00004651"/>
    </source>
</evidence>
<keyword evidence="4" id="KW-0813">Transport</keyword>
<keyword evidence="5" id="KW-1003">Cell membrane</keyword>
<dbReference type="OrthoDB" id="9764416at2"/>
<name>A0A5N8VZA2_9ACTN</name>
<evidence type="ECO:0000256" key="6">
    <source>
        <dbReference type="ARBA" id="ARBA00022692"/>
    </source>
</evidence>
<accession>A0A5N8VZA2</accession>
<feature type="transmembrane region" description="Helical" evidence="11">
    <location>
        <begin position="45"/>
        <end position="68"/>
    </location>
</feature>
<dbReference type="EMBL" id="VJZE01000021">
    <property type="protein sequence ID" value="MPY39424.1"/>
    <property type="molecule type" value="Genomic_DNA"/>
</dbReference>
<dbReference type="InterPro" id="IPR001734">
    <property type="entry name" value="Na/solute_symporter"/>
</dbReference>
<keyword evidence="7" id="KW-0769">Symport</keyword>